<keyword evidence="6" id="KW-0539">Nucleus</keyword>
<comment type="similarity">
    <text evidence="2">Belongs to the SYF2 family.</text>
</comment>
<name>A0AB40C419_DIOCR</name>
<sequence>MENGSRTRPDCPNSSNPFHVCSHYCSQSSPHGASTKPPSRIEGLRSAMGVVKGKKRGTSGSGDGLKVLGEARDVDPRCVNASNPFHKCADYCSQNMSDSFKGSPRFLTIEKGKEVANMGQGDQRKVDPRCVNASNPFHECADYCLHKTNSSEQRTHQVVLMNGSKDGVKMSMRSDVHPNCVNANNPFHKCADYCSQRINQAV</sequence>
<keyword evidence="4" id="KW-0747">Spliceosome</keyword>
<dbReference type="InterPro" id="IPR013260">
    <property type="entry name" value="mRNA_splic_SYF2"/>
</dbReference>
<evidence type="ECO:0000256" key="2">
    <source>
        <dbReference type="ARBA" id="ARBA00010028"/>
    </source>
</evidence>
<evidence type="ECO:0000256" key="4">
    <source>
        <dbReference type="ARBA" id="ARBA00022728"/>
    </source>
</evidence>
<evidence type="ECO:0000256" key="6">
    <source>
        <dbReference type="ARBA" id="ARBA00023242"/>
    </source>
</evidence>
<dbReference type="GO" id="GO:0008380">
    <property type="term" value="P:RNA splicing"/>
    <property type="evidence" value="ECO:0007669"/>
    <property type="project" value="UniProtKB-KW"/>
</dbReference>
<dbReference type="AlphaFoldDB" id="A0AB40C419"/>
<keyword evidence="7" id="KW-1185">Reference proteome</keyword>
<organism evidence="7 8">
    <name type="scientific">Dioscorea cayennensis subsp. rotundata</name>
    <name type="common">White Guinea yam</name>
    <name type="synonym">Dioscorea rotundata</name>
    <dbReference type="NCBI Taxonomy" id="55577"/>
    <lineage>
        <taxon>Eukaryota</taxon>
        <taxon>Viridiplantae</taxon>
        <taxon>Streptophyta</taxon>
        <taxon>Embryophyta</taxon>
        <taxon>Tracheophyta</taxon>
        <taxon>Spermatophyta</taxon>
        <taxon>Magnoliopsida</taxon>
        <taxon>Liliopsida</taxon>
        <taxon>Dioscoreales</taxon>
        <taxon>Dioscoreaceae</taxon>
        <taxon>Dioscorea</taxon>
    </lineage>
</organism>
<comment type="subcellular location">
    <subcellularLocation>
        <location evidence="1">Nucleus</location>
    </subcellularLocation>
</comment>
<reference evidence="8" key="1">
    <citation type="submission" date="2025-08" db="UniProtKB">
        <authorList>
            <consortium name="RefSeq"/>
        </authorList>
    </citation>
    <scope>IDENTIFICATION</scope>
</reference>
<proteinExistence type="inferred from homology"/>
<accession>A0AB40C419</accession>
<dbReference type="RefSeq" id="XP_039134527.1">
    <property type="nucleotide sequence ID" value="XM_039278593.1"/>
</dbReference>
<dbReference type="GO" id="GO:0071014">
    <property type="term" value="C:post-mRNA release spliceosomal complex"/>
    <property type="evidence" value="ECO:0007669"/>
    <property type="project" value="TreeGrafter"/>
</dbReference>
<evidence type="ECO:0000256" key="5">
    <source>
        <dbReference type="ARBA" id="ARBA00023187"/>
    </source>
</evidence>
<evidence type="ECO:0000313" key="7">
    <source>
        <dbReference type="Proteomes" id="UP001515500"/>
    </source>
</evidence>
<protein>
    <submittedName>
        <fullName evidence="8">Uncharacterized protein LOC120271909</fullName>
    </submittedName>
</protein>
<keyword evidence="3" id="KW-0507">mRNA processing</keyword>
<evidence type="ECO:0000256" key="3">
    <source>
        <dbReference type="ARBA" id="ARBA00022664"/>
    </source>
</evidence>
<gene>
    <name evidence="8" type="primary">LOC120271909</name>
</gene>
<dbReference type="GO" id="GO:0000974">
    <property type="term" value="C:Prp19 complex"/>
    <property type="evidence" value="ECO:0007669"/>
    <property type="project" value="TreeGrafter"/>
</dbReference>
<dbReference type="GO" id="GO:0071013">
    <property type="term" value="C:catalytic step 2 spliceosome"/>
    <property type="evidence" value="ECO:0007669"/>
    <property type="project" value="TreeGrafter"/>
</dbReference>
<dbReference type="PANTHER" id="PTHR13264">
    <property type="entry name" value="GCIP-INTERACTING PROTEIN P29"/>
    <property type="match status" value="1"/>
</dbReference>
<dbReference type="GeneID" id="120271909"/>
<dbReference type="PANTHER" id="PTHR13264:SF6">
    <property type="entry name" value="OS06G0711100 PROTEIN"/>
    <property type="match status" value="1"/>
</dbReference>
<dbReference type="GO" id="GO:0006397">
    <property type="term" value="P:mRNA processing"/>
    <property type="evidence" value="ECO:0007669"/>
    <property type="project" value="UniProtKB-KW"/>
</dbReference>
<evidence type="ECO:0000256" key="1">
    <source>
        <dbReference type="ARBA" id="ARBA00004123"/>
    </source>
</evidence>
<evidence type="ECO:0000313" key="8">
    <source>
        <dbReference type="RefSeq" id="XP_039134527.1"/>
    </source>
</evidence>
<keyword evidence="5" id="KW-0508">mRNA splicing</keyword>
<dbReference type="Proteomes" id="UP001515500">
    <property type="component" value="Chromosome 11"/>
</dbReference>